<dbReference type="OrthoDB" id="495644at2"/>
<feature type="region of interest" description="Disordered" evidence="1">
    <location>
        <begin position="28"/>
        <end position="47"/>
    </location>
</feature>
<dbReference type="eggNOG" id="ENOG5030MD9">
    <property type="taxonomic scope" value="Bacteria"/>
</dbReference>
<evidence type="ECO:0000313" key="2">
    <source>
        <dbReference type="EMBL" id="ADI63189.1"/>
    </source>
</evidence>
<evidence type="ECO:0000256" key="1">
    <source>
        <dbReference type="SAM" id="MobiDB-lite"/>
    </source>
</evidence>
<name>D7E1G2_NOSA0</name>
<dbReference type="RefSeq" id="WP_013190207.1">
    <property type="nucleotide sequence ID" value="NC_014248.1"/>
</dbReference>
<sequence>MGIQIYDLYSTHEVQMIDKLTSSEMKNINGGIMNRRRRDRNPTTTDRSNLSALVADIKTNVGNWRLELNKTIDNLREERLDF</sequence>
<gene>
    <name evidence="2" type="ordered locus">Aazo_0736</name>
</gene>
<proteinExistence type="predicted"/>
<dbReference type="HOGENOM" id="CLU_2554888_0_0_3"/>
<dbReference type="AlphaFoldDB" id="D7E1G2"/>
<reference evidence="2 3" key="1">
    <citation type="journal article" date="2010" name="PLoS ONE">
        <title>Genome erosion in a nitrogen-fixing vertically transmitted endosymbiotic multicellular cyanobacterium.</title>
        <authorList>
            <person name="Ran L."/>
            <person name="Larsson J."/>
            <person name="Vigil-Stenman T."/>
            <person name="Nylander J.A."/>
            <person name="Ininbergs K."/>
            <person name="Zheng W.W."/>
            <person name="Lapidus A."/>
            <person name="Lowry S."/>
            <person name="Haselkorn R."/>
            <person name="Bergman B."/>
        </authorList>
    </citation>
    <scope>NUCLEOTIDE SEQUENCE [LARGE SCALE GENOMIC DNA]</scope>
    <source>
        <strain evidence="2 3">0708</strain>
    </source>
</reference>
<accession>D7E1G2</accession>
<keyword evidence="3" id="KW-1185">Reference proteome</keyword>
<organism evidence="2 3">
    <name type="scientific">Nostoc azollae (strain 0708)</name>
    <name type="common">Anabaena azollae (strain 0708)</name>
    <dbReference type="NCBI Taxonomy" id="551115"/>
    <lineage>
        <taxon>Bacteria</taxon>
        <taxon>Bacillati</taxon>
        <taxon>Cyanobacteriota</taxon>
        <taxon>Cyanophyceae</taxon>
        <taxon>Nostocales</taxon>
        <taxon>Nostocaceae</taxon>
        <taxon>Trichormus</taxon>
    </lineage>
</organism>
<dbReference type="KEGG" id="naz:Aazo_0736"/>
<protein>
    <submittedName>
        <fullName evidence="2">Uncharacterized protein</fullName>
    </submittedName>
</protein>
<evidence type="ECO:0000313" key="3">
    <source>
        <dbReference type="Proteomes" id="UP000001511"/>
    </source>
</evidence>
<dbReference type="EMBL" id="CP002059">
    <property type="protein sequence ID" value="ADI63189.1"/>
    <property type="molecule type" value="Genomic_DNA"/>
</dbReference>
<dbReference type="Proteomes" id="UP000001511">
    <property type="component" value="Chromosome"/>
</dbReference>